<dbReference type="Gene3D" id="2.60.120.10">
    <property type="entry name" value="Jelly Rolls"/>
    <property type="match status" value="1"/>
</dbReference>
<evidence type="ECO:0000259" key="1">
    <source>
        <dbReference type="PROSITE" id="PS50042"/>
    </source>
</evidence>
<dbReference type="InterPro" id="IPR000595">
    <property type="entry name" value="cNMP-bd_dom"/>
</dbReference>
<dbReference type="eggNOG" id="COG3793">
    <property type="taxonomic scope" value="Bacteria"/>
</dbReference>
<dbReference type="Gene3D" id="1.10.3680.10">
    <property type="entry name" value="TerB-like"/>
    <property type="match status" value="1"/>
</dbReference>
<dbReference type="PANTHER" id="PTHR24567:SF74">
    <property type="entry name" value="HTH-TYPE TRANSCRIPTIONAL REGULATOR ARCR"/>
    <property type="match status" value="1"/>
</dbReference>
<dbReference type="PANTHER" id="PTHR24567">
    <property type="entry name" value="CRP FAMILY TRANSCRIPTIONAL REGULATORY PROTEIN"/>
    <property type="match status" value="1"/>
</dbReference>
<gene>
    <name evidence="2" type="ordered locus">Cyan7425_0840</name>
</gene>
<dbReference type="Pfam" id="PF00027">
    <property type="entry name" value="cNMP_binding"/>
    <property type="match status" value="1"/>
</dbReference>
<evidence type="ECO:0000313" key="2">
    <source>
        <dbReference type="EMBL" id="ACL43226.1"/>
    </source>
</evidence>
<dbReference type="CDD" id="cd07177">
    <property type="entry name" value="terB_like"/>
    <property type="match status" value="1"/>
</dbReference>
<accession>B8HWS3</accession>
<sequence length="350" mass="38451">MLSAIDLQFLQGIPLFKDIEQDQALSRLAANLEEVQLPADHPILVQGEQDGHLYILRSGSVRVHLGDLELTTLGPGAYFGEMSLFDGGPASASVTTCAPVTCLRLDRFQMGKAIADCPEIGLSLIRGLAVRIRQLNQRLSGWLRGLLTLAWADGQYNPEEQAAIVTLVHTPLEAPSDKNPLPPISGAELAALLGSDDKIAQNFLRSAMIVALANGTYSEAEDAILREFCVALGQPTDILDPLRTVLLSSSSEGPDQAEELTARQLDVLQPVRQWLDELEIDTPHQAHFLCKLIPAQCPFERDIVLFGRKIVHIPPMCKLNPLYDQLVNLRFRALSYLADECKEDVTPYLS</sequence>
<dbReference type="SUPFAM" id="SSF51206">
    <property type="entry name" value="cAMP-binding domain-like"/>
    <property type="match status" value="1"/>
</dbReference>
<dbReference type="PROSITE" id="PS50042">
    <property type="entry name" value="CNMP_BINDING_3"/>
    <property type="match status" value="1"/>
</dbReference>
<dbReference type="InterPro" id="IPR009717">
    <property type="entry name" value="Mo-dep_Nase_C"/>
</dbReference>
<protein>
    <submittedName>
        <fullName evidence="2">Cyclic nucleotide-binding protein</fullName>
    </submittedName>
</protein>
<feature type="domain" description="Cyclic nucleotide-binding" evidence="1">
    <location>
        <begin position="15"/>
        <end position="131"/>
    </location>
</feature>
<dbReference type="AlphaFoldDB" id="B8HWS3"/>
<dbReference type="InterPro" id="IPR029024">
    <property type="entry name" value="TerB-like"/>
</dbReference>
<dbReference type="SMART" id="SM00100">
    <property type="entry name" value="cNMP"/>
    <property type="match status" value="1"/>
</dbReference>
<reference evidence="2" key="1">
    <citation type="submission" date="2009-01" db="EMBL/GenBank/DDBJ databases">
        <title>Complete sequence of chromosome Cyanothece sp. PCC 7425.</title>
        <authorList>
            <consortium name="US DOE Joint Genome Institute"/>
            <person name="Lucas S."/>
            <person name="Copeland A."/>
            <person name="Lapidus A."/>
            <person name="Glavina del Rio T."/>
            <person name="Dalin E."/>
            <person name="Tice H."/>
            <person name="Bruce D."/>
            <person name="Goodwin L."/>
            <person name="Pitluck S."/>
            <person name="Sims D."/>
            <person name="Meineke L."/>
            <person name="Brettin T."/>
            <person name="Detter J.C."/>
            <person name="Han C."/>
            <person name="Larimer F."/>
            <person name="Land M."/>
            <person name="Hauser L."/>
            <person name="Kyrpides N."/>
            <person name="Ovchinnikova G."/>
            <person name="Liberton M."/>
            <person name="Stoeckel J."/>
            <person name="Banerjee A."/>
            <person name="Singh A."/>
            <person name="Page L."/>
            <person name="Sato H."/>
            <person name="Zhao L."/>
            <person name="Sherman L."/>
            <person name="Pakrasi H."/>
            <person name="Richardson P."/>
        </authorList>
    </citation>
    <scope>NUCLEOTIDE SEQUENCE</scope>
    <source>
        <strain evidence="2">PCC 7425</strain>
    </source>
</reference>
<dbReference type="Pfam" id="PF06967">
    <property type="entry name" value="Mo-nitro_C"/>
    <property type="match status" value="1"/>
</dbReference>
<dbReference type="InterPro" id="IPR014710">
    <property type="entry name" value="RmlC-like_jellyroll"/>
</dbReference>
<dbReference type="GO" id="GO:0005829">
    <property type="term" value="C:cytosol"/>
    <property type="evidence" value="ECO:0007669"/>
    <property type="project" value="TreeGrafter"/>
</dbReference>
<dbReference type="SUPFAM" id="SSF158682">
    <property type="entry name" value="TerB-like"/>
    <property type="match status" value="1"/>
</dbReference>
<dbReference type="GO" id="GO:0003700">
    <property type="term" value="F:DNA-binding transcription factor activity"/>
    <property type="evidence" value="ECO:0007669"/>
    <property type="project" value="TreeGrafter"/>
</dbReference>
<dbReference type="InterPro" id="IPR050397">
    <property type="entry name" value="Env_Response_Regulators"/>
</dbReference>
<dbReference type="STRING" id="395961.Cyan7425_0840"/>
<dbReference type="KEGG" id="cyn:Cyan7425_0840"/>
<proteinExistence type="predicted"/>
<dbReference type="CDD" id="cd00038">
    <property type="entry name" value="CAP_ED"/>
    <property type="match status" value="1"/>
</dbReference>
<organism evidence="2">
    <name type="scientific">Cyanothece sp. (strain PCC 7425 / ATCC 29141)</name>
    <dbReference type="NCBI Taxonomy" id="395961"/>
    <lineage>
        <taxon>Bacteria</taxon>
        <taxon>Bacillati</taxon>
        <taxon>Cyanobacteriota</taxon>
        <taxon>Cyanophyceae</taxon>
        <taxon>Gomontiellales</taxon>
        <taxon>Cyanothecaceae</taxon>
        <taxon>Cyanothece</taxon>
    </lineage>
</organism>
<dbReference type="EMBL" id="CP001344">
    <property type="protein sequence ID" value="ACL43226.1"/>
    <property type="molecule type" value="Genomic_DNA"/>
</dbReference>
<dbReference type="eggNOG" id="COG0664">
    <property type="taxonomic scope" value="Bacteria"/>
</dbReference>
<dbReference type="InterPro" id="IPR018490">
    <property type="entry name" value="cNMP-bd_dom_sf"/>
</dbReference>
<name>B8HWS3_CYAP4</name>
<dbReference type="HOGENOM" id="CLU_791596_0_0_3"/>